<comment type="similarity">
    <text evidence="1">Belongs to the peptidase S10 family.</text>
</comment>
<accession>E3M9Q3</accession>
<evidence type="ECO:0000313" key="2">
    <source>
        <dbReference type="EMBL" id="EFO96217.1"/>
    </source>
</evidence>
<proteinExistence type="inferred from homology"/>
<dbReference type="GO" id="GO:0006508">
    <property type="term" value="P:proteolysis"/>
    <property type="evidence" value="ECO:0007669"/>
    <property type="project" value="InterPro"/>
</dbReference>
<dbReference type="SUPFAM" id="SSF53474">
    <property type="entry name" value="alpha/beta-Hydrolases"/>
    <property type="match status" value="1"/>
</dbReference>
<evidence type="ECO:0008006" key="4">
    <source>
        <dbReference type="Google" id="ProtNLM"/>
    </source>
</evidence>
<dbReference type="InterPro" id="IPR029058">
    <property type="entry name" value="AB_hydrolase_fold"/>
</dbReference>
<gene>
    <name evidence="2" type="ORF">CRE_14716</name>
</gene>
<dbReference type="HOGENOM" id="CLU_837416_0_0_1"/>
<name>E3M9Q3_CAERE</name>
<dbReference type="eggNOG" id="KOG1282">
    <property type="taxonomic scope" value="Eukaryota"/>
</dbReference>
<dbReference type="Pfam" id="PF00450">
    <property type="entry name" value="Peptidase_S10"/>
    <property type="match status" value="2"/>
</dbReference>
<dbReference type="MEROPS" id="S10.A59"/>
<dbReference type="AlphaFoldDB" id="E3M9Q3"/>
<dbReference type="STRING" id="31234.E3M9Q3"/>
<sequence length="332" mass="37804">MLNWDVKIYSEYLTIVDGTEMAVTTMGPGAIVEISDFEEYENLEFDETFLSESALLRVIDSPGILIFTQQCVESQNEPPSDPLIFWFNGGPGRPSLDGLLKGCERGRKDTSRERVLMEQDGFSRLHRVPQPEEWHLETDLSTKSIDTSARFAYGHGLIDEKIWNTLERDCCSGCIDSCDLAQVAGHCATLVEDTFQFLWFGGLNPYDLHRDCDPNPSVNSKRMSHMLRGVAPAMSRFDEQLKNQTKSKLYQFLKNKSQKPLTADVPCLNDTEMLSYMNDPKVREGDCSLLNGRLNRYQDTFITIRGVGHMAPQWRAPQMYYAVQQLLLNHPL</sequence>
<reference evidence="2" key="1">
    <citation type="submission" date="2007-07" db="EMBL/GenBank/DDBJ databases">
        <title>PCAP assembly of the Caenorhabditis remanei genome.</title>
        <authorList>
            <consortium name="The Caenorhabditis remanei Sequencing Consortium"/>
            <person name="Wilson R.K."/>
        </authorList>
    </citation>
    <scope>NUCLEOTIDE SEQUENCE [LARGE SCALE GENOMIC DNA]</scope>
    <source>
        <strain evidence="2">PB4641</strain>
    </source>
</reference>
<dbReference type="OrthoDB" id="735686at2759"/>
<dbReference type="Gene3D" id="3.40.50.1820">
    <property type="entry name" value="alpha/beta hydrolase"/>
    <property type="match status" value="2"/>
</dbReference>
<evidence type="ECO:0000256" key="1">
    <source>
        <dbReference type="ARBA" id="ARBA00009431"/>
    </source>
</evidence>
<dbReference type="EMBL" id="DS268430">
    <property type="protein sequence ID" value="EFO96217.1"/>
    <property type="molecule type" value="Genomic_DNA"/>
</dbReference>
<dbReference type="InParanoid" id="E3M9Q3"/>
<dbReference type="Proteomes" id="UP000008281">
    <property type="component" value="Unassembled WGS sequence"/>
</dbReference>
<protein>
    <recommendedName>
        <fullName evidence="4">Carboxypeptidase</fullName>
    </recommendedName>
</protein>
<evidence type="ECO:0000313" key="3">
    <source>
        <dbReference type="Proteomes" id="UP000008281"/>
    </source>
</evidence>
<dbReference type="GO" id="GO:0004185">
    <property type="term" value="F:serine-type carboxypeptidase activity"/>
    <property type="evidence" value="ECO:0007669"/>
    <property type="project" value="InterPro"/>
</dbReference>
<dbReference type="InterPro" id="IPR001563">
    <property type="entry name" value="Peptidase_S10"/>
</dbReference>
<organism evidence="3">
    <name type="scientific">Caenorhabditis remanei</name>
    <name type="common">Caenorhabditis vulgaris</name>
    <dbReference type="NCBI Taxonomy" id="31234"/>
    <lineage>
        <taxon>Eukaryota</taxon>
        <taxon>Metazoa</taxon>
        <taxon>Ecdysozoa</taxon>
        <taxon>Nematoda</taxon>
        <taxon>Chromadorea</taxon>
        <taxon>Rhabditida</taxon>
        <taxon>Rhabditina</taxon>
        <taxon>Rhabditomorpha</taxon>
        <taxon>Rhabditoidea</taxon>
        <taxon>Rhabditidae</taxon>
        <taxon>Peloderinae</taxon>
        <taxon>Caenorhabditis</taxon>
    </lineage>
</organism>
<keyword evidence="3" id="KW-1185">Reference proteome</keyword>